<dbReference type="EMBL" id="WTVP01000086">
    <property type="protein sequence ID" value="NMG17535.1"/>
    <property type="molecule type" value="Genomic_DNA"/>
</dbReference>
<comment type="similarity">
    <text evidence="1">Belongs to the ABC transporter superfamily.</text>
</comment>
<evidence type="ECO:0000313" key="9">
    <source>
        <dbReference type="Proteomes" id="UP000633943"/>
    </source>
</evidence>
<dbReference type="Pfam" id="PF00005">
    <property type="entry name" value="ABC_tran"/>
    <property type="match status" value="1"/>
</dbReference>
<reference evidence="8 9" key="1">
    <citation type="submission" date="2019-12" db="EMBL/GenBank/DDBJ databases">
        <title>Comparative genomics gives insights into the taxonomy of the Azoarcus-Aromatoleum group and reveals separate origins of nif in the plant-associated Azoarcus and non-plant-associated Aromatoleum sub-groups.</title>
        <authorList>
            <person name="Lafos M."/>
            <person name="Maluk M."/>
            <person name="Batista M."/>
            <person name="Junghare M."/>
            <person name="Carmona M."/>
            <person name="Faoro H."/>
            <person name="Cruz L.M."/>
            <person name="Battistoni F."/>
            <person name="De Souza E."/>
            <person name="Pedrosa F."/>
            <person name="Chen W.-M."/>
            <person name="Poole P.S."/>
            <person name="Dixon R.A."/>
            <person name="James E.K."/>
        </authorList>
    </citation>
    <scope>NUCLEOTIDE SEQUENCE [LARGE SCALE GENOMIC DNA]</scope>
    <source>
        <strain evidence="8 9">PbN1</strain>
    </source>
</reference>
<gene>
    <name evidence="8" type="ORF">GPA24_18735</name>
</gene>
<keyword evidence="6" id="KW-0029">Amino-acid transport</keyword>
<dbReference type="PROSITE" id="PS50893">
    <property type="entry name" value="ABC_TRANSPORTER_2"/>
    <property type="match status" value="1"/>
</dbReference>
<feature type="domain" description="ABC transporter" evidence="7">
    <location>
        <begin position="8"/>
        <end position="236"/>
    </location>
</feature>
<name>A0ABX1NZP2_9RHOO</name>
<dbReference type="Gene3D" id="3.40.50.300">
    <property type="entry name" value="P-loop containing nucleotide triphosphate hydrolases"/>
    <property type="match status" value="1"/>
</dbReference>
<evidence type="ECO:0000256" key="1">
    <source>
        <dbReference type="ARBA" id="ARBA00005417"/>
    </source>
</evidence>
<comment type="caution">
    <text evidence="8">The sequence shown here is derived from an EMBL/GenBank/DDBJ whole genome shotgun (WGS) entry which is preliminary data.</text>
</comment>
<keyword evidence="9" id="KW-1185">Reference proteome</keyword>
<organism evidence="8 9">
    <name type="scientific">Aromatoleum bremense</name>
    <dbReference type="NCBI Taxonomy" id="76115"/>
    <lineage>
        <taxon>Bacteria</taxon>
        <taxon>Pseudomonadati</taxon>
        <taxon>Pseudomonadota</taxon>
        <taxon>Betaproteobacteria</taxon>
        <taxon>Rhodocyclales</taxon>
        <taxon>Rhodocyclaceae</taxon>
        <taxon>Aromatoleum</taxon>
    </lineage>
</organism>
<dbReference type="PANTHER" id="PTHR43820:SF4">
    <property type="entry name" value="HIGH-AFFINITY BRANCHED-CHAIN AMINO ACID TRANSPORT ATP-BINDING PROTEIN LIVF"/>
    <property type="match status" value="1"/>
</dbReference>
<evidence type="ECO:0000256" key="6">
    <source>
        <dbReference type="ARBA" id="ARBA00022970"/>
    </source>
</evidence>
<accession>A0ABX1NZP2</accession>
<dbReference type="PROSITE" id="PS00211">
    <property type="entry name" value="ABC_TRANSPORTER_1"/>
    <property type="match status" value="1"/>
</dbReference>
<keyword evidence="5 8" id="KW-0067">ATP-binding</keyword>
<proteinExistence type="inferred from homology"/>
<dbReference type="Proteomes" id="UP000633943">
    <property type="component" value="Unassembled WGS sequence"/>
</dbReference>
<dbReference type="GO" id="GO:0005524">
    <property type="term" value="F:ATP binding"/>
    <property type="evidence" value="ECO:0007669"/>
    <property type="project" value="UniProtKB-KW"/>
</dbReference>
<keyword evidence="2" id="KW-0813">Transport</keyword>
<dbReference type="PANTHER" id="PTHR43820">
    <property type="entry name" value="HIGH-AFFINITY BRANCHED-CHAIN AMINO ACID TRANSPORT ATP-BINDING PROTEIN LIVF"/>
    <property type="match status" value="1"/>
</dbReference>
<evidence type="ECO:0000259" key="7">
    <source>
        <dbReference type="PROSITE" id="PS50893"/>
    </source>
</evidence>
<sequence>MSDRHEVLRVSGLQAWYGESHVLHGVDFTVREGEVVSLLGRNGAGRTTTLRALLGLTDRRTGSVQVRGRETMAMAPHQVARLGLGYCPEERGIFASLSCEENLTLLPRVGAGDVGLSEIYAMFPNLAERRRSPGTRLSGGEQQMLALGRILLTGARTLLLDEISEGLAPVIVQSLGRAISALRARGYTIVLVEQNFRFAAPLADRHLLMEHGRIVADIPRAEVARRQDVFREVLGV</sequence>
<evidence type="ECO:0000313" key="8">
    <source>
        <dbReference type="EMBL" id="NMG17535.1"/>
    </source>
</evidence>
<keyword evidence="3" id="KW-1003">Cell membrane</keyword>
<dbReference type="CDD" id="cd03224">
    <property type="entry name" value="ABC_TM1139_LivF_branched"/>
    <property type="match status" value="1"/>
</dbReference>
<evidence type="ECO:0000256" key="4">
    <source>
        <dbReference type="ARBA" id="ARBA00022741"/>
    </source>
</evidence>
<evidence type="ECO:0000256" key="5">
    <source>
        <dbReference type="ARBA" id="ARBA00022840"/>
    </source>
</evidence>
<dbReference type="InterPro" id="IPR052156">
    <property type="entry name" value="BCAA_Transport_ATP-bd_LivF"/>
</dbReference>
<dbReference type="InterPro" id="IPR017871">
    <property type="entry name" value="ABC_transporter-like_CS"/>
</dbReference>
<dbReference type="SMART" id="SM00382">
    <property type="entry name" value="AAA"/>
    <property type="match status" value="1"/>
</dbReference>
<evidence type="ECO:0000256" key="3">
    <source>
        <dbReference type="ARBA" id="ARBA00022475"/>
    </source>
</evidence>
<dbReference type="InterPro" id="IPR027417">
    <property type="entry name" value="P-loop_NTPase"/>
</dbReference>
<keyword evidence="4" id="KW-0547">Nucleotide-binding</keyword>
<dbReference type="InterPro" id="IPR003439">
    <property type="entry name" value="ABC_transporter-like_ATP-bd"/>
</dbReference>
<dbReference type="RefSeq" id="WP_169204044.1">
    <property type="nucleotide sequence ID" value="NZ_CP059467.1"/>
</dbReference>
<keyword evidence="3" id="KW-0472">Membrane</keyword>
<dbReference type="SUPFAM" id="SSF52540">
    <property type="entry name" value="P-loop containing nucleoside triphosphate hydrolases"/>
    <property type="match status" value="1"/>
</dbReference>
<dbReference type="InterPro" id="IPR003593">
    <property type="entry name" value="AAA+_ATPase"/>
</dbReference>
<evidence type="ECO:0000256" key="2">
    <source>
        <dbReference type="ARBA" id="ARBA00022448"/>
    </source>
</evidence>
<protein>
    <submittedName>
        <fullName evidence="8">ATP-binding cassette domain-containing protein</fullName>
    </submittedName>
</protein>